<evidence type="ECO:0000256" key="10">
    <source>
        <dbReference type="ARBA" id="ARBA00023310"/>
    </source>
</evidence>
<comment type="similarity">
    <text evidence="2 11 12">Belongs to the ATPase A chain family.</text>
</comment>
<dbReference type="PANTHER" id="PTHR11410">
    <property type="entry name" value="ATP SYNTHASE SUBUNIT A"/>
    <property type="match status" value="1"/>
</dbReference>
<keyword evidence="7 11" id="KW-1133">Transmembrane helix</keyword>
<dbReference type="PRINTS" id="PR00123">
    <property type="entry name" value="ATPASEA"/>
</dbReference>
<evidence type="ECO:0000256" key="12">
    <source>
        <dbReference type="RuleBase" id="RU000483"/>
    </source>
</evidence>
<evidence type="ECO:0000256" key="7">
    <source>
        <dbReference type="ARBA" id="ARBA00022989"/>
    </source>
</evidence>
<evidence type="ECO:0000256" key="8">
    <source>
        <dbReference type="ARBA" id="ARBA00023065"/>
    </source>
</evidence>
<dbReference type="SUPFAM" id="SSF81336">
    <property type="entry name" value="F1F0 ATP synthase subunit A"/>
    <property type="match status" value="1"/>
</dbReference>
<dbReference type="OrthoDB" id="9809130at2"/>
<dbReference type="EMBL" id="JGYS01000028">
    <property type="protein sequence ID" value="KFI50613.1"/>
    <property type="molecule type" value="Genomic_DNA"/>
</dbReference>
<evidence type="ECO:0000256" key="2">
    <source>
        <dbReference type="ARBA" id="ARBA00006810"/>
    </source>
</evidence>
<dbReference type="PROSITE" id="PS00449">
    <property type="entry name" value="ATPASE_A"/>
    <property type="match status" value="1"/>
</dbReference>
<dbReference type="AlphaFoldDB" id="A0A086ZVR3"/>
<sequence length="270" mass="29880">MVGEFASSVLLAAAEPELPSVNDFLPPEILFQGTPFAINRIILIRIVATVVLLVVLGLTASRAKLIPGRWQGVVEYGIEFVRDKIVYDVMGEVRGKRYVPMIATLFFTIFVFNLCGIIPGMNMAATATVVMPLVFAVWTLIQYWIAAIREQGLGHYLRHELFTPGVPWPVYILLAPINILELLIIRPASLTIRLFANMVSGHLMVATCLAFAQYWMVDAVNKMQGIPVGAVWFLGGAAMTCFEAFVAFLQAYVFAILSTVYINLSYPEAD</sequence>
<dbReference type="CDD" id="cd00310">
    <property type="entry name" value="ATP-synt_Fo_a_6"/>
    <property type="match status" value="1"/>
</dbReference>
<feature type="transmembrane region" description="Helical" evidence="11">
    <location>
        <begin position="194"/>
        <end position="217"/>
    </location>
</feature>
<comment type="function">
    <text evidence="11 12">Key component of the proton channel; it plays a direct role in the translocation of protons across the membrane.</text>
</comment>
<feature type="transmembrane region" description="Helical" evidence="11">
    <location>
        <begin position="229"/>
        <end position="257"/>
    </location>
</feature>
<comment type="caution">
    <text evidence="13">The sequence shown here is derived from an EMBL/GenBank/DDBJ whole genome shotgun (WGS) entry which is preliminary data.</text>
</comment>
<dbReference type="eggNOG" id="COG0356">
    <property type="taxonomic scope" value="Bacteria"/>
</dbReference>
<dbReference type="Gene3D" id="1.20.120.220">
    <property type="entry name" value="ATP synthase, F0 complex, subunit A"/>
    <property type="match status" value="1"/>
</dbReference>
<evidence type="ECO:0000256" key="5">
    <source>
        <dbReference type="ARBA" id="ARBA00022692"/>
    </source>
</evidence>
<protein>
    <recommendedName>
        <fullName evidence="11 12">ATP synthase subunit a</fullName>
    </recommendedName>
    <alternativeName>
        <fullName evidence="11">ATP synthase F0 sector subunit a</fullName>
    </alternativeName>
    <alternativeName>
        <fullName evidence="11">F-ATPase subunit 6</fullName>
    </alternativeName>
</protein>
<evidence type="ECO:0000313" key="13">
    <source>
        <dbReference type="EMBL" id="KFI50613.1"/>
    </source>
</evidence>
<gene>
    <name evidence="11" type="primary">atpB</name>
    <name evidence="13" type="ORF">BCAL_1751</name>
</gene>
<dbReference type="HAMAP" id="MF_01393">
    <property type="entry name" value="ATP_synth_a_bact"/>
    <property type="match status" value="1"/>
</dbReference>
<dbReference type="RefSeq" id="WP_043165906.1">
    <property type="nucleotide sequence ID" value="NZ_JDUV01000008.1"/>
</dbReference>
<keyword evidence="8 11" id="KW-0406">Ion transport</keyword>
<comment type="subcellular location">
    <subcellularLocation>
        <location evidence="11 12">Cell membrane</location>
        <topology evidence="11 12">Multi-pass membrane protein</topology>
    </subcellularLocation>
    <subcellularLocation>
        <location evidence="1">Membrane</location>
        <topology evidence="1">Multi-pass membrane protein</topology>
    </subcellularLocation>
</comment>
<feature type="transmembrane region" description="Helical" evidence="11">
    <location>
        <begin position="42"/>
        <end position="60"/>
    </location>
</feature>
<dbReference type="NCBIfam" id="TIGR01131">
    <property type="entry name" value="ATP_synt_6_or_A"/>
    <property type="match status" value="1"/>
</dbReference>
<keyword evidence="10 11" id="KW-0066">ATP synthesis</keyword>
<proteinExistence type="inferred from homology"/>
<evidence type="ECO:0000313" key="14">
    <source>
        <dbReference type="Proteomes" id="UP000029072"/>
    </source>
</evidence>
<keyword evidence="11" id="KW-1003">Cell membrane</keyword>
<reference evidence="13 14" key="1">
    <citation type="submission" date="2014-03" db="EMBL/GenBank/DDBJ databases">
        <title>Genomics of Bifidobacteria.</title>
        <authorList>
            <person name="Ventura M."/>
            <person name="Milani C."/>
            <person name="Lugli G.A."/>
        </authorList>
    </citation>
    <scope>NUCLEOTIDE SEQUENCE [LARGE SCALE GENOMIC DNA]</scope>
    <source>
        <strain evidence="13 14">DSM 23973</strain>
    </source>
</reference>
<dbReference type="InterPro" id="IPR000568">
    <property type="entry name" value="ATP_synth_F0_asu"/>
</dbReference>
<keyword evidence="4 11" id="KW-0138">CF(0)</keyword>
<dbReference type="GO" id="GO:0045259">
    <property type="term" value="C:proton-transporting ATP synthase complex"/>
    <property type="evidence" value="ECO:0007669"/>
    <property type="project" value="UniProtKB-KW"/>
</dbReference>
<accession>A0A086ZVR3</accession>
<dbReference type="InterPro" id="IPR035908">
    <property type="entry name" value="F0_ATP_A_sf"/>
</dbReference>
<dbReference type="GO" id="GO:0005886">
    <property type="term" value="C:plasma membrane"/>
    <property type="evidence" value="ECO:0007669"/>
    <property type="project" value="UniProtKB-SubCell"/>
</dbReference>
<name>A0A086ZVR3_9BIFI</name>
<organism evidence="13 14">
    <name type="scientific">Bifidobacterium callitrichos DSM 23973</name>
    <dbReference type="NCBI Taxonomy" id="1437609"/>
    <lineage>
        <taxon>Bacteria</taxon>
        <taxon>Bacillati</taxon>
        <taxon>Actinomycetota</taxon>
        <taxon>Actinomycetes</taxon>
        <taxon>Bifidobacteriales</taxon>
        <taxon>Bifidobacteriaceae</taxon>
        <taxon>Bifidobacterium</taxon>
    </lineage>
</organism>
<dbReference type="InterPro" id="IPR045083">
    <property type="entry name" value="ATP_synth_F0_asu_bact/mt"/>
</dbReference>
<feature type="transmembrane region" description="Helical" evidence="11">
    <location>
        <begin position="98"/>
        <end position="118"/>
    </location>
</feature>
<dbReference type="STRING" id="1437609.BCAL_1751"/>
<dbReference type="PANTHER" id="PTHR11410:SF0">
    <property type="entry name" value="ATP SYNTHASE SUBUNIT A"/>
    <property type="match status" value="1"/>
</dbReference>
<evidence type="ECO:0000256" key="9">
    <source>
        <dbReference type="ARBA" id="ARBA00023136"/>
    </source>
</evidence>
<keyword evidence="6 11" id="KW-0375">Hydrogen ion transport</keyword>
<dbReference type="Pfam" id="PF00119">
    <property type="entry name" value="ATP-synt_A"/>
    <property type="match status" value="1"/>
</dbReference>
<keyword evidence="9 11" id="KW-0472">Membrane</keyword>
<keyword evidence="3 11" id="KW-0813">Transport</keyword>
<evidence type="ECO:0000256" key="6">
    <source>
        <dbReference type="ARBA" id="ARBA00022781"/>
    </source>
</evidence>
<dbReference type="GO" id="GO:0046933">
    <property type="term" value="F:proton-transporting ATP synthase activity, rotational mechanism"/>
    <property type="evidence" value="ECO:0007669"/>
    <property type="project" value="UniProtKB-UniRule"/>
</dbReference>
<feature type="transmembrane region" description="Helical" evidence="11">
    <location>
        <begin position="125"/>
        <end position="146"/>
    </location>
</feature>
<feature type="transmembrane region" description="Helical" evidence="11">
    <location>
        <begin position="166"/>
        <end position="185"/>
    </location>
</feature>
<evidence type="ECO:0000256" key="1">
    <source>
        <dbReference type="ARBA" id="ARBA00004141"/>
    </source>
</evidence>
<dbReference type="Proteomes" id="UP000029072">
    <property type="component" value="Unassembled WGS sequence"/>
</dbReference>
<keyword evidence="5 11" id="KW-0812">Transmembrane</keyword>
<dbReference type="InterPro" id="IPR023011">
    <property type="entry name" value="ATP_synth_F0_asu_AS"/>
</dbReference>
<evidence type="ECO:0000256" key="3">
    <source>
        <dbReference type="ARBA" id="ARBA00022448"/>
    </source>
</evidence>
<evidence type="ECO:0000256" key="4">
    <source>
        <dbReference type="ARBA" id="ARBA00022547"/>
    </source>
</evidence>
<evidence type="ECO:0000256" key="11">
    <source>
        <dbReference type="HAMAP-Rule" id="MF_01393"/>
    </source>
</evidence>